<evidence type="ECO:0000313" key="3">
    <source>
        <dbReference type="WBParaSite" id="OFLC_0001562901-mRNA-1"/>
    </source>
</evidence>
<reference evidence="1 2" key="2">
    <citation type="submission" date="2018-11" db="EMBL/GenBank/DDBJ databases">
        <authorList>
            <consortium name="Pathogen Informatics"/>
        </authorList>
    </citation>
    <scope>NUCLEOTIDE SEQUENCE [LARGE SCALE GENOMIC DNA]</scope>
</reference>
<sequence length="48" mass="5942">MIQRRKYEQKMELIYQSHTKVVVTRDGRRNKSWNIRIMRMMTSQPMQG</sequence>
<accession>A0A183I7A4</accession>
<dbReference type="EMBL" id="UZAJ01042467">
    <property type="protein sequence ID" value="VDP22861.1"/>
    <property type="molecule type" value="Genomic_DNA"/>
</dbReference>
<proteinExistence type="predicted"/>
<reference evidence="3" key="1">
    <citation type="submission" date="2016-06" db="UniProtKB">
        <authorList>
            <consortium name="WormBaseParasite"/>
        </authorList>
    </citation>
    <scope>IDENTIFICATION</scope>
</reference>
<dbReference type="AlphaFoldDB" id="A0A183I7A4"/>
<protein>
    <submittedName>
        <fullName evidence="3">Transposase</fullName>
    </submittedName>
</protein>
<name>A0A183I7A4_9BILA</name>
<dbReference type="WBParaSite" id="OFLC_0001562901-mRNA-1">
    <property type="protein sequence ID" value="OFLC_0001562901-mRNA-1"/>
    <property type="gene ID" value="OFLC_0001562901"/>
</dbReference>
<evidence type="ECO:0000313" key="1">
    <source>
        <dbReference type="EMBL" id="VDP22861.1"/>
    </source>
</evidence>
<dbReference type="Proteomes" id="UP000267606">
    <property type="component" value="Unassembled WGS sequence"/>
</dbReference>
<organism evidence="3">
    <name type="scientific">Onchocerca flexuosa</name>
    <dbReference type="NCBI Taxonomy" id="387005"/>
    <lineage>
        <taxon>Eukaryota</taxon>
        <taxon>Metazoa</taxon>
        <taxon>Ecdysozoa</taxon>
        <taxon>Nematoda</taxon>
        <taxon>Chromadorea</taxon>
        <taxon>Rhabditida</taxon>
        <taxon>Spirurina</taxon>
        <taxon>Spiruromorpha</taxon>
        <taxon>Filarioidea</taxon>
        <taxon>Onchocercidae</taxon>
        <taxon>Onchocerca</taxon>
    </lineage>
</organism>
<keyword evidence="2" id="KW-1185">Reference proteome</keyword>
<evidence type="ECO:0000313" key="2">
    <source>
        <dbReference type="Proteomes" id="UP000267606"/>
    </source>
</evidence>
<gene>
    <name evidence="1" type="ORF">OFLC_LOCUS15616</name>
</gene>